<dbReference type="Pfam" id="PF20710">
    <property type="entry name" value="DUF6824"/>
    <property type="match status" value="1"/>
</dbReference>
<feature type="domain" description="DUF6824" evidence="2">
    <location>
        <begin position="147"/>
        <end position="229"/>
    </location>
</feature>
<feature type="compositionally biased region" description="Low complexity" evidence="1">
    <location>
        <begin position="56"/>
        <end position="90"/>
    </location>
</feature>
<dbReference type="EMBL" id="HBIM01008861">
    <property type="protein sequence ID" value="CAE0409939.1"/>
    <property type="molecule type" value="Transcribed_RNA"/>
</dbReference>
<evidence type="ECO:0000256" key="1">
    <source>
        <dbReference type="SAM" id="MobiDB-lite"/>
    </source>
</evidence>
<dbReference type="InterPro" id="IPR049227">
    <property type="entry name" value="DUF6824"/>
</dbReference>
<feature type="compositionally biased region" description="Low complexity" evidence="1">
    <location>
        <begin position="8"/>
        <end position="44"/>
    </location>
</feature>
<feature type="compositionally biased region" description="Basic and acidic residues" evidence="1">
    <location>
        <begin position="45"/>
        <end position="55"/>
    </location>
</feature>
<protein>
    <recommendedName>
        <fullName evidence="2">DUF6824 domain-containing protein</fullName>
    </recommendedName>
</protein>
<feature type="compositionally biased region" description="Basic and acidic residues" evidence="1">
    <location>
        <begin position="265"/>
        <end position="277"/>
    </location>
</feature>
<feature type="compositionally biased region" description="Low complexity" evidence="1">
    <location>
        <begin position="390"/>
        <end position="420"/>
    </location>
</feature>
<sequence>MPDKKETTTATKSPTTTTTATATTSNKGTTTTTTVAASDNASTATKDKKAKKDNTTADAKSNSKDNAMSNANPNTNNATMTKTTTTTTKKASLDTEELEQVEKLAGLEVKVGGKVLIPKDANNNNNNNHKSNHKNAEEESKTVTPHDVLCGRGGATNHHIGNKEYRKVVADHQDEYIVARKTEKVVIAQKIVSIIHAKGGRFLKQMDPETWVYVDDKKAVQKTSQALREGQDVRKQNQLATQGGAAGGGAKRKKPATATGTTSSTKKEKGRDKEGKVKKTTHGASPSSNGMHNQDDNDNDNTEETPKYLDEYTSAELAAVLDAKGPSFKTLANTFREADVPGKLIADLLVEGDAAMDKFLSDEAECNRKILRSSVVASFRLIPLRPEAEGASAMASPTATTAASTAKGGAGGNTTTTTITKPIIKHEDDETTAKPVKQETTEFV</sequence>
<feature type="region of interest" description="Disordered" evidence="1">
    <location>
        <begin position="117"/>
        <end position="144"/>
    </location>
</feature>
<dbReference type="AlphaFoldDB" id="A0A7S3P7Y0"/>
<gene>
    <name evidence="3" type="ORF">ACOF00016_LOCUS7513</name>
</gene>
<evidence type="ECO:0000259" key="2">
    <source>
        <dbReference type="Pfam" id="PF20710"/>
    </source>
</evidence>
<feature type="compositionally biased region" description="Polar residues" evidence="1">
    <location>
        <begin position="282"/>
        <end position="292"/>
    </location>
</feature>
<feature type="compositionally biased region" description="Basic and acidic residues" evidence="1">
    <location>
        <begin position="424"/>
        <end position="444"/>
    </location>
</feature>
<accession>A0A7S3P7Y0</accession>
<feature type="region of interest" description="Disordered" evidence="1">
    <location>
        <begin position="390"/>
        <end position="444"/>
    </location>
</feature>
<evidence type="ECO:0000313" key="3">
    <source>
        <dbReference type="EMBL" id="CAE0409939.1"/>
    </source>
</evidence>
<proteinExistence type="predicted"/>
<feature type="region of interest" description="Disordered" evidence="1">
    <location>
        <begin position="1"/>
        <end position="95"/>
    </location>
</feature>
<name>A0A7S3P7Y0_9STRA</name>
<reference evidence="3" key="1">
    <citation type="submission" date="2021-01" db="EMBL/GenBank/DDBJ databases">
        <authorList>
            <person name="Corre E."/>
            <person name="Pelletier E."/>
            <person name="Niang G."/>
            <person name="Scheremetjew M."/>
            <person name="Finn R."/>
            <person name="Kale V."/>
            <person name="Holt S."/>
            <person name="Cochrane G."/>
            <person name="Meng A."/>
            <person name="Brown T."/>
            <person name="Cohen L."/>
        </authorList>
    </citation>
    <scope>NUCLEOTIDE SEQUENCE</scope>
    <source>
        <strain evidence="3">CCMP127</strain>
    </source>
</reference>
<feature type="region of interest" description="Disordered" evidence="1">
    <location>
        <begin position="224"/>
        <end position="305"/>
    </location>
</feature>
<organism evidence="3">
    <name type="scientific">Amphora coffeiformis</name>
    <dbReference type="NCBI Taxonomy" id="265554"/>
    <lineage>
        <taxon>Eukaryota</taxon>
        <taxon>Sar</taxon>
        <taxon>Stramenopiles</taxon>
        <taxon>Ochrophyta</taxon>
        <taxon>Bacillariophyta</taxon>
        <taxon>Bacillariophyceae</taxon>
        <taxon>Bacillariophycidae</taxon>
        <taxon>Thalassiophysales</taxon>
        <taxon>Catenulaceae</taxon>
        <taxon>Amphora</taxon>
    </lineage>
</organism>